<sequence length="253" mass="28845">MDSLKDLKDTLTTMTVMFNNRMNEFQQDLDNNNASVTNSSLVADFNNFKRFILSALTTLQRQIEFLSGVNDRREIKTRCKMLLFHGVPKDKGKDSSAPITSIVAKNLTQANFSTTRTKSTYRLGRPTSKKLRPIVVRFSDTAVWDKVWYAKTKLKGTGVTQSKFLTKTRHYGFLIARKRYEINRCWMREGTIFAVTSYGTCHQADCLVDIDEKPGYSSIESVKLLLVSNGAVQKAPKFRTACQCNIYLYPFAI</sequence>
<dbReference type="AlphaFoldDB" id="A0AAU9VA21"/>
<name>A0AAU9VA21_EUPED</name>
<organism evidence="1 2">
    <name type="scientific">Euphydryas editha</name>
    <name type="common">Edith's checkerspot</name>
    <dbReference type="NCBI Taxonomy" id="104508"/>
    <lineage>
        <taxon>Eukaryota</taxon>
        <taxon>Metazoa</taxon>
        <taxon>Ecdysozoa</taxon>
        <taxon>Arthropoda</taxon>
        <taxon>Hexapoda</taxon>
        <taxon>Insecta</taxon>
        <taxon>Pterygota</taxon>
        <taxon>Neoptera</taxon>
        <taxon>Endopterygota</taxon>
        <taxon>Lepidoptera</taxon>
        <taxon>Glossata</taxon>
        <taxon>Ditrysia</taxon>
        <taxon>Papilionoidea</taxon>
        <taxon>Nymphalidae</taxon>
        <taxon>Nymphalinae</taxon>
        <taxon>Euphydryas</taxon>
    </lineage>
</organism>
<comment type="caution">
    <text evidence="1">The sequence shown here is derived from an EMBL/GenBank/DDBJ whole genome shotgun (WGS) entry which is preliminary data.</text>
</comment>
<dbReference type="EMBL" id="CAKOGL010000029">
    <property type="protein sequence ID" value="CAH2106026.1"/>
    <property type="molecule type" value="Genomic_DNA"/>
</dbReference>
<proteinExistence type="predicted"/>
<evidence type="ECO:0000313" key="2">
    <source>
        <dbReference type="Proteomes" id="UP001153954"/>
    </source>
</evidence>
<keyword evidence="2" id="KW-1185">Reference proteome</keyword>
<dbReference type="Proteomes" id="UP001153954">
    <property type="component" value="Unassembled WGS sequence"/>
</dbReference>
<reference evidence="1" key="1">
    <citation type="submission" date="2022-03" db="EMBL/GenBank/DDBJ databases">
        <authorList>
            <person name="Tunstrom K."/>
        </authorList>
    </citation>
    <scope>NUCLEOTIDE SEQUENCE</scope>
</reference>
<protein>
    <submittedName>
        <fullName evidence="1">Uncharacterized protein</fullName>
    </submittedName>
</protein>
<evidence type="ECO:0000313" key="1">
    <source>
        <dbReference type="EMBL" id="CAH2106026.1"/>
    </source>
</evidence>
<gene>
    <name evidence="1" type="ORF">EEDITHA_LOCUS20215</name>
</gene>
<accession>A0AAU9VA21</accession>